<evidence type="ECO:0000313" key="3">
    <source>
        <dbReference type="Proteomes" id="UP000299102"/>
    </source>
</evidence>
<dbReference type="AlphaFoldDB" id="A0A4C1V6U7"/>
<reference evidence="2 3" key="1">
    <citation type="journal article" date="2019" name="Commun. Biol.">
        <title>The bagworm genome reveals a unique fibroin gene that provides high tensile strength.</title>
        <authorList>
            <person name="Kono N."/>
            <person name="Nakamura H."/>
            <person name="Ohtoshi R."/>
            <person name="Tomita M."/>
            <person name="Numata K."/>
            <person name="Arakawa K."/>
        </authorList>
    </citation>
    <scope>NUCLEOTIDE SEQUENCE [LARGE SCALE GENOMIC DNA]</scope>
</reference>
<keyword evidence="1" id="KW-0732">Signal</keyword>
<keyword evidence="3" id="KW-1185">Reference proteome</keyword>
<gene>
    <name evidence="2" type="ORF">EVAR_29930_1</name>
</gene>
<name>A0A4C1V6U7_EUMVA</name>
<feature type="chain" id="PRO_5020035648" evidence="1">
    <location>
        <begin position="22"/>
        <end position="153"/>
    </location>
</feature>
<proteinExistence type="predicted"/>
<evidence type="ECO:0000256" key="1">
    <source>
        <dbReference type="SAM" id="SignalP"/>
    </source>
</evidence>
<sequence length="153" mass="16654">MMSKYWLPILIRIAVLDPTTGSNPGTTIALGPSDFCPAIDSDPGPAFKLPLNPIPLPDLIPILIPGTFSSESTAERRRRAVAQFAESARSRVMAVVRKLLAVPLGQSEGCTPKVMAALIRPCLQVTREFVRKRPSPVGLRPAIAFTHSACFYW</sequence>
<protein>
    <submittedName>
        <fullName evidence="2">Uncharacterized protein</fullName>
    </submittedName>
</protein>
<evidence type="ECO:0000313" key="2">
    <source>
        <dbReference type="EMBL" id="GBP34533.1"/>
    </source>
</evidence>
<feature type="signal peptide" evidence="1">
    <location>
        <begin position="1"/>
        <end position="21"/>
    </location>
</feature>
<comment type="caution">
    <text evidence="2">The sequence shown here is derived from an EMBL/GenBank/DDBJ whole genome shotgun (WGS) entry which is preliminary data.</text>
</comment>
<accession>A0A4C1V6U7</accession>
<dbReference type="Proteomes" id="UP000299102">
    <property type="component" value="Unassembled WGS sequence"/>
</dbReference>
<organism evidence="2 3">
    <name type="scientific">Eumeta variegata</name>
    <name type="common">Bagworm moth</name>
    <name type="synonym">Eumeta japonica</name>
    <dbReference type="NCBI Taxonomy" id="151549"/>
    <lineage>
        <taxon>Eukaryota</taxon>
        <taxon>Metazoa</taxon>
        <taxon>Ecdysozoa</taxon>
        <taxon>Arthropoda</taxon>
        <taxon>Hexapoda</taxon>
        <taxon>Insecta</taxon>
        <taxon>Pterygota</taxon>
        <taxon>Neoptera</taxon>
        <taxon>Endopterygota</taxon>
        <taxon>Lepidoptera</taxon>
        <taxon>Glossata</taxon>
        <taxon>Ditrysia</taxon>
        <taxon>Tineoidea</taxon>
        <taxon>Psychidae</taxon>
        <taxon>Oiketicinae</taxon>
        <taxon>Eumeta</taxon>
    </lineage>
</organism>
<dbReference type="EMBL" id="BGZK01000289">
    <property type="protein sequence ID" value="GBP34533.1"/>
    <property type="molecule type" value="Genomic_DNA"/>
</dbReference>